<protein>
    <submittedName>
        <fullName evidence="2">Uncharacterized protein</fullName>
    </submittedName>
</protein>
<evidence type="ECO:0000313" key="1">
    <source>
        <dbReference type="EMBL" id="MET3945292.1"/>
    </source>
</evidence>
<reference evidence="2 3" key="1">
    <citation type="submission" date="2020-04" db="EMBL/GenBank/DDBJ databases">
        <title>MicrobeNet Type strains.</title>
        <authorList>
            <person name="Nicholson A.C."/>
        </authorList>
    </citation>
    <scope>NUCLEOTIDE SEQUENCE [LARGE SCALE GENOMIC DNA]</scope>
    <source>
        <strain evidence="2 3">ATCC 700355</strain>
    </source>
</reference>
<evidence type="ECO:0000313" key="4">
    <source>
        <dbReference type="Proteomes" id="UP001549139"/>
    </source>
</evidence>
<evidence type="ECO:0000313" key="2">
    <source>
        <dbReference type="EMBL" id="NKY69621.1"/>
    </source>
</evidence>
<gene>
    <name evidence="2" type="ORF">HF989_09660</name>
    <name evidence="1" type="ORF">JOF50_002155</name>
</gene>
<organism evidence="2 3">
    <name type="scientific">Corynebacterium mucifaciens</name>
    <dbReference type="NCBI Taxonomy" id="57171"/>
    <lineage>
        <taxon>Bacteria</taxon>
        <taxon>Bacillati</taxon>
        <taxon>Actinomycetota</taxon>
        <taxon>Actinomycetes</taxon>
        <taxon>Mycobacteriales</taxon>
        <taxon>Corynebacteriaceae</taxon>
        <taxon>Corynebacterium</taxon>
    </lineage>
</organism>
<dbReference type="EMBL" id="JBEPNZ010000002">
    <property type="protein sequence ID" value="MET3945292.1"/>
    <property type="molecule type" value="Genomic_DNA"/>
</dbReference>
<dbReference type="Gene3D" id="1.10.260.40">
    <property type="entry name" value="lambda repressor-like DNA-binding domains"/>
    <property type="match status" value="1"/>
</dbReference>
<sequence>MKFDPAVLGYRLRFLREYVHPLTSGPYSFAELRSELANRGIVVSDSHLRNIFAGRVAAPSWPLILALADIFKVEETVFSDSEDRWKTIESWILTTSAQVEQRRLAAARGLKRREKLTARQSQLFAQPLDENPQGAGEDN</sequence>
<dbReference type="RefSeq" id="WP_168686051.1">
    <property type="nucleotide sequence ID" value="NZ_JAAXPF010000013.1"/>
</dbReference>
<proteinExistence type="predicted"/>
<dbReference type="EMBL" id="JAAXPF010000013">
    <property type="protein sequence ID" value="NKY69621.1"/>
    <property type="molecule type" value="Genomic_DNA"/>
</dbReference>
<evidence type="ECO:0000313" key="3">
    <source>
        <dbReference type="Proteomes" id="UP000554284"/>
    </source>
</evidence>
<name>A0A7X6LSM4_9CORY</name>
<accession>A0A7X6LSM4</accession>
<reference evidence="1 4" key="2">
    <citation type="submission" date="2024-06" db="EMBL/GenBank/DDBJ databases">
        <title>Sequencing the genomes of 1000 actinobacteria strains.</title>
        <authorList>
            <person name="Klenk H.-P."/>
        </authorList>
    </citation>
    <scope>NUCLEOTIDE SEQUENCE [LARGE SCALE GENOMIC DNA]</scope>
    <source>
        <strain evidence="1 4">DSM 44265</strain>
    </source>
</reference>
<comment type="caution">
    <text evidence="2">The sequence shown here is derived from an EMBL/GenBank/DDBJ whole genome shotgun (WGS) entry which is preliminary data.</text>
</comment>
<dbReference type="Proteomes" id="UP001549139">
    <property type="component" value="Unassembled WGS sequence"/>
</dbReference>
<keyword evidence="4" id="KW-1185">Reference proteome</keyword>
<dbReference type="Proteomes" id="UP000554284">
    <property type="component" value="Unassembled WGS sequence"/>
</dbReference>
<dbReference type="InterPro" id="IPR010982">
    <property type="entry name" value="Lambda_DNA-bd_dom_sf"/>
</dbReference>
<dbReference type="AlphaFoldDB" id="A0A7X6LSM4"/>
<dbReference type="GO" id="GO:0003677">
    <property type="term" value="F:DNA binding"/>
    <property type="evidence" value="ECO:0007669"/>
    <property type="project" value="InterPro"/>
</dbReference>